<feature type="transmembrane region" description="Helical" evidence="7">
    <location>
        <begin position="709"/>
        <end position="727"/>
    </location>
</feature>
<feature type="transmembrane region" description="Helical" evidence="7">
    <location>
        <begin position="623"/>
        <end position="642"/>
    </location>
</feature>
<feature type="transmembrane region" description="Helical" evidence="7">
    <location>
        <begin position="312"/>
        <end position="330"/>
    </location>
</feature>
<feature type="transmembrane region" description="Helical" evidence="7">
    <location>
        <begin position="225"/>
        <end position="251"/>
    </location>
</feature>
<evidence type="ECO:0000256" key="5">
    <source>
        <dbReference type="ARBA" id="ARBA00022989"/>
    </source>
</evidence>
<keyword evidence="10" id="KW-1185">Reference proteome</keyword>
<evidence type="ECO:0000256" key="7">
    <source>
        <dbReference type="SAM" id="Phobius"/>
    </source>
</evidence>
<sequence length="771" mass="83848">MAQHDSLSHYENGTAETAPLIHSERDALLGRPLSKTEERAGRIQFLALCWSLFMIGWNDGSIGPLLPRIMQVYDVCSFLCLNGSILQSVAFINQSLALSFPLFVAAFYVGGIGMAIQDAQANGYIATVKHNGELKMGFLQASYGFGALIAPISSTQFSQTTHWSFHYLVSFVLSISNLVILVAVFRFRGQDECLRESGEIVPEPVQTTVGDSKYSQMLRLKAVHLLALFLILYIGVEVTIGGWIVTFMIVVRGGGPSSGYIASGFFGGLTLGRIVLIWVNQKLGEVRAVYLYTVLVILFQFVVWLVPSIFVGSFAICFIGLLLGPMYPIAIRHAARVIPRPLVTGSIGWIAACGAAGSALLPFLTGALAEHLGIISLQPFLVVMMAVMGIVWFMVPTKPAEETFGYGKVTQTDHFAREIVTSFEFSQIIVIGSILQSACFIMQAFASSFSMFVAAFFIGGIGMAIEASCLSLILELEHEFTFFQDAQANGYVAMLRHDGELKMGLLQASYGLGALLSPLSATQFSQMTHWSFHFLISFALSITNSLALVAIFRFRGQDECLRKSGEVVPETVQSVGHNKYGQMLRLKAVHLLALFLIIYIGVEVTIGGWIVTFMINVRGGGPSSGYIASGFFGGLTLGRVILIWVTQKVGELRVVYLYMSLVILLQFVVWLVPSITIGSIAVFFIGLFLGPLCPIALRHAARVIPRPLVTGSIGYIAAYGAAGSALLPSLTGFLAENYGIISLQPFLIVMMVLMGLIWVMVPTTPAEGEER</sequence>
<dbReference type="PANTHER" id="PTHR23514:SF3">
    <property type="entry name" value="BYPASS OF STOP CODON PROTEIN 6"/>
    <property type="match status" value="1"/>
</dbReference>
<dbReference type="EMBL" id="NHYD01003346">
    <property type="protein sequence ID" value="PPQ80104.1"/>
    <property type="molecule type" value="Genomic_DNA"/>
</dbReference>
<evidence type="ECO:0000256" key="6">
    <source>
        <dbReference type="ARBA" id="ARBA00023136"/>
    </source>
</evidence>
<dbReference type="SUPFAM" id="SSF103473">
    <property type="entry name" value="MFS general substrate transporter"/>
    <property type="match status" value="2"/>
</dbReference>
<dbReference type="Pfam" id="PF07690">
    <property type="entry name" value="MFS_1"/>
    <property type="match status" value="1"/>
</dbReference>
<feature type="transmembrane region" description="Helical" evidence="7">
    <location>
        <begin position="165"/>
        <end position="185"/>
    </location>
</feature>
<feature type="transmembrane region" description="Helical" evidence="7">
    <location>
        <begin position="257"/>
        <end position="276"/>
    </location>
</feature>
<feature type="transmembrane region" description="Helical" evidence="7">
    <location>
        <begin position="288"/>
        <end position="306"/>
    </location>
</feature>
<evidence type="ECO:0000256" key="2">
    <source>
        <dbReference type="ARBA" id="ARBA00008335"/>
    </source>
</evidence>
<dbReference type="GO" id="GO:0012505">
    <property type="term" value="C:endomembrane system"/>
    <property type="evidence" value="ECO:0007669"/>
    <property type="project" value="UniProtKB-SubCell"/>
</dbReference>
<evidence type="ECO:0000259" key="8">
    <source>
        <dbReference type="PROSITE" id="PS50850"/>
    </source>
</evidence>
<gene>
    <name evidence="9" type="ORF">CVT25_001472</name>
</gene>
<dbReference type="InParanoid" id="A0A409WNM3"/>
<dbReference type="AlphaFoldDB" id="A0A409WNM3"/>
<comment type="similarity">
    <text evidence="2">Belongs to the major facilitator superfamily.</text>
</comment>
<keyword evidence="5 7" id="KW-1133">Transmembrane helix</keyword>
<dbReference type="InterPro" id="IPR020846">
    <property type="entry name" value="MFS_dom"/>
</dbReference>
<dbReference type="GO" id="GO:0016020">
    <property type="term" value="C:membrane"/>
    <property type="evidence" value="ECO:0007669"/>
    <property type="project" value="TreeGrafter"/>
</dbReference>
<dbReference type="PROSITE" id="PS50850">
    <property type="entry name" value="MFS"/>
    <property type="match status" value="1"/>
</dbReference>
<comment type="caution">
    <text evidence="9">The sequence shown here is derived from an EMBL/GenBank/DDBJ whole genome shotgun (WGS) entry which is preliminary data.</text>
</comment>
<evidence type="ECO:0000256" key="3">
    <source>
        <dbReference type="ARBA" id="ARBA00022448"/>
    </source>
</evidence>
<feature type="transmembrane region" description="Helical" evidence="7">
    <location>
        <begin position="739"/>
        <end position="761"/>
    </location>
</feature>
<feature type="transmembrane region" description="Helical" evidence="7">
    <location>
        <begin position="98"/>
        <end position="116"/>
    </location>
</feature>
<proteinExistence type="inferred from homology"/>
<evidence type="ECO:0000313" key="10">
    <source>
        <dbReference type="Proteomes" id="UP000283269"/>
    </source>
</evidence>
<name>A0A409WNM3_PSICY</name>
<dbReference type="InterPro" id="IPR051788">
    <property type="entry name" value="MFS_Transporter"/>
</dbReference>
<dbReference type="PANTHER" id="PTHR23514">
    <property type="entry name" value="BYPASS OF STOP CODON PROTEIN 6"/>
    <property type="match status" value="1"/>
</dbReference>
<keyword evidence="4 7" id="KW-0812">Transmembrane</keyword>
<dbReference type="FunFam" id="1.20.1250.20:FF:000286">
    <property type="entry name" value="MFS efflux transporter"/>
    <property type="match status" value="2"/>
</dbReference>
<organism evidence="9 10">
    <name type="scientific">Psilocybe cyanescens</name>
    <dbReference type="NCBI Taxonomy" id="93625"/>
    <lineage>
        <taxon>Eukaryota</taxon>
        <taxon>Fungi</taxon>
        <taxon>Dikarya</taxon>
        <taxon>Basidiomycota</taxon>
        <taxon>Agaricomycotina</taxon>
        <taxon>Agaricomycetes</taxon>
        <taxon>Agaricomycetidae</taxon>
        <taxon>Agaricales</taxon>
        <taxon>Agaricineae</taxon>
        <taxon>Strophariaceae</taxon>
        <taxon>Psilocybe</taxon>
    </lineage>
</organism>
<dbReference type="InterPro" id="IPR011701">
    <property type="entry name" value="MFS"/>
</dbReference>
<feature type="transmembrane region" description="Helical" evidence="7">
    <location>
        <begin position="654"/>
        <end position="672"/>
    </location>
</feature>
<protein>
    <recommendedName>
        <fullName evidence="8">Major facilitator superfamily (MFS) profile domain-containing protein</fullName>
    </recommendedName>
</protein>
<evidence type="ECO:0000256" key="1">
    <source>
        <dbReference type="ARBA" id="ARBA00004127"/>
    </source>
</evidence>
<feature type="transmembrane region" description="Helical" evidence="7">
    <location>
        <begin position="452"/>
        <end position="474"/>
    </location>
</feature>
<feature type="transmembrane region" description="Helical" evidence="7">
    <location>
        <begin position="678"/>
        <end position="697"/>
    </location>
</feature>
<keyword evidence="6 7" id="KW-0472">Membrane</keyword>
<comment type="subcellular location">
    <subcellularLocation>
        <location evidence="1">Endomembrane system</location>
        <topology evidence="1">Multi-pass membrane protein</topology>
    </subcellularLocation>
</comment>
<dbReference type="GO" id="GO:0022857">
    <property type="term" value="F:transmembrane transporter activity"/>
    <property type="evidence" value="ECO:0007669"/>
    <property type="project" value="InterPro"/>
</dbReference>
<keyword evidence="3" id="KW-0813">Transport</keyword>
<feature type="transmembrane region" description="Helical" evidence="7">
    <location>
        <begin position="342"/>
        <end position="365"/>
    </location>
</feature>
<evidence type="ECO:0000313" key="9">
    <source>
        <dbReference type="EMBL" id="PPQ80104.1"/>
    </source>
</evidence>
<dbReference type="Proteomes" id="UP000283269">
    <property type="component" value="Unassembled WGS sequence"/>
</dbReference>
<feature type="transmembrane region" description="Helical" evidence="7">
    <location>
        <begin position="371"/>
        <end position="395"/>
    </location>
</feature>
<evidence type="ECO:0000256" key="4">
    <source>
        <dbReference type="ARBA" id="ARBA00022692"/>
    </source>
</evidence>
<feature type="transmembrane region" description="Helical" evidence="7">
    <location>
        <begin position="588"/>
        <end position="611"/>
    </location>
</feature>
<accession>A0A409WNM3</accession>
<dbReference type="InterPro" id="IPR036259">
    <property type="entry name" value="MFS_trans_sf"/>
</dbReference>
<dbReference type="OrthoDB" id="413079at2759"/>
<reference evidence="9 10" key="1">
    <citation type="journal article" date="2018" name="Evol. Lett.">
        <title>Horizontal gene cluster transfer increased hallucinogenic mushroom diversity.</title>
        <authorList>
            <person name="Reynolds H.T."/>
            <person name="Vijayakumar V."/>
            <person name="Gluck-Thaler E."/>
            <person name="Korotkin H.B."/>
            <person name="Matheny P.B."/>
            <person name="Slot J.C."/>
        </authorList>
    </citation>
    <scope>NUCLEOTIDE SEQUENCE [LARGE SCALE GENOMIC DNA]</scope>
    <source>
        <strain evidence="9 10">2631</strain>
    </source>
</reference>
<feature type="transmembrane region" description="Helical" evidence="7">
    <location>
        <begin position="530"/>
        <end position="554"/>
    </location>
</feature>
<dbReference type="STRING" id="93625.A0A409WNM3"/>
<feature type="domain" description="Major facilitator superfamily (MFS) profile" evidence="8">
    <location>
        <begin position="313"/>
        <end position="767"/>
    </location>
</feature>
<dbReference type="Gene3D" id="1.20.1250.20">
    <property type="entry name" value="MFS general substrate transporter like domains"/>
    <property type="match status" value="3"/>
</dbReference>